<dbReference type="RefSeq" id="XP_005843776.1">
    <property type="nucleotide sequence ID" value="XM_005843714.1"/>
</dbReference>
<protein>
    <recommendedName>
        <fullName evidence="4">Tyrosine-protein kinase ephrin type A/B receptor-like domain-containing protein</fullName>
    </recommendedName>
</protein>
<dbReference type="OrthoDB" id="520750at2759"/>
<gene>
    <name evidence="2" type="ORF">CHLNCDRAFT_139904</name>
</gene>
<feature type="signal peptide" evidence="1">
    <location>
        <begin position="1"/>
        <end position="26"/>
    </location>
</feature>
<evidence type="ECO:0000313" key="2">
    <source>
        <dbReference type="EMBL" id="EFN51674.1"/>
    </source>
</evidence>
<sequence>MQRHLRSHLVAAVALLAVMAPPGAVAPLPPKPTFLLPASFSPHPMNCTSGSPLWVSYEWWWQDDEGTGRVQPLGHSIQSGCYPYNQVLPRTGTFQVVSVQHKNPSVFRDQQIRLRKPDGNLIKNMVPLPACKDIHLPDNGAVGCGYNYYRPGLTPQLCQMGNGTVVKLHTLTRNDTAATRLDCRWDDGVAYNTSTAPVSGNVLLQVLNNYIAYPNVVQQYNATDPEYISDKALNGKTIQLTGMLPVALEDVAAYPCTSTGAGCGWSDSSLHTITAQTWTGDTLKASSAACRPVSIGPIFLIPVGGMWRMRLTASSPDAALNPRHLITFDDDFRQASAAGSSGRVLRNESGFVADQQLALDLLQANLSAGWHKMTTARTAATFLPAHTPALAAASLSTYLEVAPSCPPTPEVPFATHVASDASGSLDLRTGAWSESPGGPSTCSLPNSLPTRKLAYLTLSFDLSFLSASASVANASLFLYLSSPLAPTLALPNATLEVYDGTLPLNASLCAASCPEGTTNGVDCFKCPPGVDNLTAVPCAKPACPGSQVGGGSFQGSSSQTYVELGLDAAHVGAFVGGARGLMLLTVVLPQQRSPSSIVDGGSFRTALSPSPPFLLLRASCSGSPT</sequence>
<proteinExistence type="predicted"/>
<dbReference type="KEGG" id="cvr:CHLNCDRAFT_139904"/>
<accession>E1ZR61</accession>
<evidence type="ECO:0000313" key="3">
    <source>
        <dbReference type="Proteomes" id="UP000008141"/>
    </source>
</evidence>
<dbReference type="EMBL" id="GL433861">
    <property type="protein sequence ID" value="EFN51674.1"/>
    <property type="molecule type" value="Genomic_DNA"/>
</dbReference>
<reference evidence="2 3" key="1">
    <citation type="journal article" date="2010" name="Plant Cell">
        <title>The Chlorella variabilis NC64A genome reveals adaptation to photosymbiosis, coevolution with viruses, and cryptic sex.</title>
        <authorList>
            <person name="Blanc G."/>
            <person name="Duncan G."/>
            <person name="Agarkova I."/>
            <person name="Borodovsky M."/>
            <person name="Gurnon J."/>
            <person name="Kuo A."/>
            <person name="Lindquist E."/>
            <person name="Lucas S."/>
            <person name="Pangilinan J."/>
            <person name="Polle J."/>
            <person name="Salamov A."/>
            <person name="Terry A."/>
            <person name="Yamada T."/>
            <person name="Dunigan D.D."/>
            <person name="Grigoriev I.V."/>
            <person name="Claverie J.M."/>
            <person name="Van Etten J.L."/>
        </authorList>
    </citation>
    <scope>NUCLEOTIDE SEQUENCE [LARGE SCALE GENOMIC DNA]</scope>
    <source>
        <strain evidence="2 3">NC64A</strain>
    </source>
</reference>
<dbReference type="Proteomes" id="UP000008141">
    <property type="component" value="Unassembled WGS sequence"/>
</dbReference>
<keyword evidence="3" id="KW-1185">Reference proteome</keyword>
<dbReference type="InParanoid" id="E1ZR61"/>
<dbReference type="AlphaFoldDB" id="E1ZR61"/>
<evidence type="ECO:0008006" key="4">
    <source>
        <dbReference type="Google" id="ProtNLM"/>
    </source>
</evidence>
<dbReference type="GeneID" id="17351116"/>
<organism evidence="3">
    <name type="scientific">Chlorella variabilis</name>
    <name type="common">Green alga</name>
    <dbReference type="NCBI Taxonomy" id="554065"/>
    <lineage>
        <taxon>Eukaryota</taxon>
        <taxon>Viridiplantae</taxon>
        <taxon>Chlorophyta</taxon>
        <taxon>core chlorophytes</taxon>
        <taxon>Trebouxiophyceae</taxon>
        <taxon>Chlorellales</taxon>
        <taxon>Chlorellaceae</taxon>
        <taxon>Chlorella clade</taxon>
        <taxon>Chlorella</taxon>
    </lineage>
</organism>
<keyword evidence="1" id="KW-0732">Signal</keyword>
<name>E1ZR61_CHLVA</name>
<evidence type="ECO:0000256" key="1">
    <source>
        <dbReference type="SAM" id="SignalP"/>
    </source>
</evidence>
<feature type="chain" id="PRO_5003156203" description="Tyrosine-protein kinase ephrin type A/B receptor-like domain-containing protein" evidence="1">
    <location>
        <begin position="27"/>
        <end position="625"/>
    </location>
</feature>